<gene>
    <name evidence="2" type="ORF">RIL183_03351</name>
</gene>
<keyword evidence="1" id="KW-1133">Transmembrane helix</keyword>
<feature type="transmembrane region" description="Helical" evidence="1">
    <location>
        <begin position="187"/>
        <end position="205"/>
    </location>
</feature>
<evidence type="ECO:0008006" key="4">
    <source>
        <dbReference type="Google" id="ProtNLM"/>
    </source>
</evidence>
<keyword evidence="3" id="KW-1185">Reference proteome</keyword>
<keyword evidence="1" id="KW-0472">Membrane</keyword>
<dbReference type="Proteomes" id="UP000049828">
    <property type="component" value="Unassembled WGS sequence"/>
</dbReference>
<dbReference type="AlphaFoldDB" id="A0A0M6WJZ1"/>
<protein>
    <recommendedName>
        <fullName evidence="4">ABC-2 transporter permease</fullName>
    </recommendedName>
</protein>
<proteinExistence type="predicted"/>
<feature type="transmembrane region" description="Helical" evidence="1">
    <location>
        <begin position="12"/>
        <end position="31"/>
    </location>
</feature>
<keyword evidence="1" id="KW-0812">Transmembrane</keyword>
<dbReference type="RefSeq" id="WP_055039538.1">
    <property type="nucleotide sequence ID" value="NZ_CVRS01000067.1"/>
</dbReference>
<sequence length="215" mass="23795">MAGLLEKDIRLLWGTKQTLVILFAIAVAVAFSGNGNFIIGYLPFVVEMIAISTIAYDEMDHGYQFLLTLPINKKTYVREKYLLCAGGVVAAWVIAVCLYLVSKVVRGIPVVVAEDMLTAAVILLIILLISFFMIPAQIKFGCEKSRILTLGMMGVIATIAYLCEVVFGKERLYQALTVIDNMNVAVLAGNIIGITLLTLFISYQISRRIMEKKEF</sequence>
<evidence type="ECO:0000256" key="1">
    <source>
        <dbReference type="SAM" id="Phobius"/>
    </source>
</evidence>
<dbReference type="EMBL" id="CVRS01000067">
    <property type="protein sequence ID" value="CRL37240.1"/>
    <property type="molecule type" value="Genomic_DNA"/>
</dbReference>
<dbReference type="STRING" id="360807.ERS852392_03230"/>
<dbReference type="InterPro" id="IPR025699">
    <property type="entry name" value="ABC2_memb-like"/>
</dbReference>
<dbReference type="OrthoDB" id="2313863at2"/>
<feature type="transmembrane region" description="Helical" evidence="1">
    <location>
        <begin position="81"/>
        <end position="101"/>
    </location>
</feature>
<feature type="transmembrane region" description="Helical" evidence="1">
    <location>
        <begin position="147"/>
        <end position="167"/>
    </location>
</feature>
<dbReference type="Pfam" id="PF13346">
    <property type="entry name" value="ABC2_membrane_5"/>
    <property type="match status" value="1"/>
</dbReference>
<name>A0A0M6WJZ1_9FIRM</name>
<feature type="transmembrane region" description="Helical" evidence="1">
    <location>
        <begin position="116"/>
        <end position="135"/>
    </location>
</feature>
<evidence type="ECO:0000313" key="2">
    <source>
        <dbReference type="EMBL" id="CRL37240.1"/>
    </source>
</evidence>
<organism evidence="2 3">
    <name type="scientific">Roseburia inulinivorans</name>
    <dbReference type="NCBI Taxonomy" id="360807"/>
    <lineage>
        <taxon>Bacteria</taxon>
        <taxon>Bacillati</taxon>
        <taxon>Bacillota</taxon>
        <taxon>Clostridia</taxon>
        <taxon>Lachnospirales</taxon>
        <taxon>Lachnospiraceae</taxon>
        <taxon>Roseburia</taxon>
    </lineage>
</organism>
<evidence type="ECO:0000313" key="3">
    <source>
        <dbReference type="Proteomes" id="UP000049828"/>
    </source>
</evidence>
<accession>A0A0M6WJZ1</accession>
<reference evidence="3" key="1">
    <citation type="submission" date="2015-05" db="EMBL/GenBank/DDBJ databases">
        <authorList>
            <consortium name="Pathogen Informatics"/>
        </authorList>
    </citation>
    <scope>NUCLEOTIDE SEQUENCE [LARGE SCALE GENOMIC DNA]</scope>
    <source>
        <strain evidence="3">L1-83</strain>
    </source>
</reference>